<name>A0ABP0AI45_PIPNA</name>
<evidence type="ECO:0000256" key="5">
    <source>
        <dbReference type="ARBA" id="ARBA00022664"/>
    </source>
</evidence>
<sequence>MAEVGAGEPSPGLEVEQGTEYDVLPPPTVSLSDSDSDSDLSWPGSAPLEALSPELPPGETQGDSGPDSSPSPPRAPPAAAVQPFCLRGTSSTFSQRSQSIFDCLEGAARRAVPAAGQAGLGDGAGFKQPRAPPCRPLAEGLGRARQSLVPPRVPPVPDYVAHPERWTRYSLEDTAEASEQSNRAAALDFLGSRRGAAPSAYEPSFNQDPSSSGEGRVVFCRPPRAEARPERKRVQPEAGAPGRAEGSVELAHLARPGSPEAEEWGGPHGGLQEVDVPEGAPRGRPAAAPPAVETVGFHGSRKRSRDHFRSQSTAPEAPEAPGAEG</sequence>
<feature type="compositionally biased region" description="Low complexity" evidence="11">
    <location>
        <begin position="314"/>
        <end position="325"/>
    </location>
</feature>
<comment type="similarity">
    <text evidence="3">Belongs to the TSSC4 family.</text>
</comment>
<evidence type="ECO:0000256" key="11">
    <source>
        <dbReference type="SAM" id="MobiDB-lite"/>
    </source>
</evidence>
<accession>A0ABP0AI45</accession>
<reference evidence="12" key="1">
    <citation type="submission" date="2023-12" db="EMBL/GenBank/DDBJ databases">
        <authorList>
            <person name="Brown T."/>
        </authorList>
    </citation>
    <scope>NUCLEOTIDE SEQUENCE</scope>
</reference>
<dbReference type="EMBL" id="OY882866">
    <property type="protein sequence ID" value="CAK6449864.1"/>
    <property type="molecule type" value="Genomic_DNA"/>
</dbReference>
<evidence type="ECO:0000256" key="8">
    <source>
        <dbReference type="ARBA" id="ARBA00023242"/>
    </source>
</evidence>
<keyword evidence="5" id="KW-0507">mRNA processing</keyword>
<keyword evidence="4" id="KW-0963">Cytoplasm</keyword>
<dbReference type="Proteomes" id="UP001314169">
    <property type="component" value="Chromosome 9"/>
</dbReference>
<keyword evidence="8" id="KW-0539">Nucleus</keyword>
<comment type="function">
    <text evidence="10">Protein associated with the U5 snRNP, during its maturation and its post-splicing recycling and which is required for spliceosomal tri-snRNP complex assembly in the nucleus. Has a molecular sequestering activity and transiently hinders SNRNP200 binding sites for constitutive splicing factors that intervene later during the assembly of the spliceosome and splicing. Together with its molecular sequestering activity, may also function as a molecular adapter and placeholder, coordinating the assembly of the U5 snRNP and its association with the U4/U6 di-snRNP.</text>
</comment>
<evidence type="ECO:0000256" key="4">
    <source>
        <dbReference type="ARBA" id="ARBA00022490"/>
    </source>
</evidence>
<keyword evidence="13" id="KW-1185">Reference proteome</keyword>
<evidence type="ECO:0000256" key="9">
    <source>
        <dbReference type="ARBA" id="ARBA00035304"/>
    </source>
</evidence>
<evidence type="ECO:0000256" key="3">
    <source>
        <dbReference type="ARBA" id="ARBA00010362"/>
    </source>
</evidence>
<evidence type="ECO:0000256" key="7">
    <source>
        <dbReference type="ARBA" id="ARBA00023187"/>
    </source>
</evidence>
<evidence type="ECO:0000313" key="13">
    <source>
        <dbReference type="Proteomes" id="UP001314169"/>
    </source>
</evidence>
<feature type="region of interest" description="Disordered" evidence="11">
    <location>
        <begin position="1"/>
        <end position="83"/>
    </location>
</feature>
<keyword evidence="6" id="KW-0747">Spliceosome</keyword>
<dbReference type="PANTHER" id="PTHR13445:SF3">
    <property type="entry name" value="U5 SMALL NUCLEAR RIBONUCLEOPROTEIN TSSC4"/>
    <property type="match status" value="1"/>
</dbReference>
<dbReference type="PANTHER" id="PTHR13445">
    <property type="entry name" value="TUMOR SUPPRESSING SUBTRANSFERABLE CANDIDATE 4 TSSC4"/>
    <property type="match status" value="1"/>
</dbReference>
<evidence type="ECO:0000313" key="12">
    <source>
        <dbReference type="EMBL" id="CAK6449864.1"/>
    </source>
</evidence>
<evidence type="ECO:0000256" key="6">
    <source>
        <dbReference type="ARBA" id="ARBA00022728"/>
    </source>
</evidence>
<dbReference type="InterPro" id="IPR029338">
    <property type="entry name" value="TSSC4"/>
</dbReference>
<feature type="compositionally biased region" description="Basic and acidic residues" evidence="11">
    <location>
        <begin position="223"/>
        <end position="235"/>
    </location>
</feature>
<evidence type="ECO:0000256" key="10">
    <source>
        <dbReference type="ARBA" id="ARBA00045970"/>
    </source>
</evidence>
<organism evidence="12 13">
    <name type="scientific">Pipistrellus nathusii</name>
    <name type="common">Nathusius' pipistrelle</name>
    <dbReference type="NCBI Taxonomy" id="59473"/>
    <lineage>
        <taxon>Eukaryota</taxon>
        <taxon>Metazoa</taxon>
        <taxon>Chordata</taxon>
        <taxon>Craniata</taxon>
        <taxon>Vertebrata</taxon>
        <taxon>Euteleostomi</taxon>
        <taxon>Mammalia</taxon>
        <taxon>Eutheria</taxon>
        <taxon>Laurasiatheria</taxon>
        <taxon>Chiroptera</taxon>
        <taxon>Yangochiroptera</taxon>
        <taxon>Vespertilionidae</taxon>
        <taxon>Pipistrellus</taxon>
    </lineage>
</organism>
<feature type="region of interest" description="Disordered" evidence="11">
    <location>
        <begin position="195"/>
        <end position="325"/>
    </location>
</feature>
<feature type="compositionally biased region" description="Polar residues" evidence="11">
    <location>
        <begin position="204"/>
        <end position="213"/>
    </location>
</feature>
<evidence type="ECO:0000256" key="1">
    <source>
        <dbReference type="ARBA" id="ARBA00004123"/>
    </source>
</evidence>
<protein>
    <recommendedName>
        <fullName evidence="9">U5 small nuclear ribonucleoprotein TSSC4</fullName>
    </recommendedName>
</protein>
<keyword evidence="7" id="KW-0508">mRNA splicing</keyword>
<dbReference type="Pfam" id="PF15264">
    <property type="entry name" value="TSSC4"/>
    <property type="match status" value="1"/>
</dbReference>
<gene>
    <name evidence="12" type="ORF">MPIPNATIZW_LOCUS18170</name>
</gene>
<feature type="compositionally biased region" description="Low complexity" evidence="11">
    <location>
        <begin position="277"/>
        <end position="293"/>
    </location>
</feature>
<proteinExistence type="inferred from homology"/>
<feature type="compositionally biased region" description="Low complexity" evidence="11">
    <location>
        <begin position="39"/>
        <end position="53"/>
    </location>
</feature>
<comment type="subcellular location">
    <subcellularLocation>
        <location evidence="2">Cytoplasm</location>
    </subcellularLocation>
    <subcellularLocation>
        <location evidence="1">Nucleus</location>
    </subcellularLocation>
</comment>
<evidence type="ECO:0000256" key="2">
    <source>
        <dbReference type="ARBA" id="ARBA00004496"/>
    </source>
</evidence>